<sequence length="93" mass="9623">MRGLPCKRPLLAFAWRALLAALPLLAFKAAARLAGVAAARRGGSALLRWLCSAVQRQRPRGALYVAAGAVKAGSVNASSVCAESARNTANAYS</sequence>
<evidence type="ECO:0000313" key="3">
    <source>
        <dbReference type="Proteomes" id="UP000887013"/>
    </source>
</evidence>
<evidence type="ECO:0000256" key="1">
    <source>
        <dbReference type="SAM" id="SignalP"/>
    </source>
</evidence>
<protein>
    <recommendedName>
        <fullName evidence="4">Secreted protein</fullName>
    </recommendedName>
</protein>
<evidence type="ECO:0008006" key="4">
    <source>
        <dbReference type="Google" id="ProtNLM"/>
    </source>
</evidence>
<keyword evidence="1" id="KW-0732">Signal</keyword>
<reference evidence="2" key="1">
    <citation type="submission" date="2020-08" db="EMBL/GenBank/DDBJ databases">
        <title>Multicomponent nature underlies the extraordinary mechanical properties of spider dragline silk.</title>
        <authorList>
            <person name="Kono N."/>
            <person name="Nakamura H."/>
            <person name="Mori M."/>
            <person name="Yoshida Y."/>
            <person name="Ohtoshi R."/>
            <person name="Malay A.D."/>
            <person name="Moran D.A.P."/>
            <person name="Tomita M."/>
            <person name="Numata K."/>
            <person name="Arakawa K."/>
        </authorList>
    </citation>
    <scope>NUCLEOTIDE SEQUENCE</scope>
</reference>
<dbReference type="AlphaFoldDB" id="A0A8X6NZW9"/>
<accession>A0A8X6NZW9</accession>
<gene>
    <name evidence="2" type="ORF">NPIL_510631</name>
</gene>
<dbReference type="EMBL" id="BMAW01064112">
    <property type="protein sequence ID" value="GFT43420.1"/>
    <property type="molecule type" value="Genomic_DNA"/>
</dbReference>
<organism evidence="2 3">
    <name type="scientific">Nephila pilipes</name>
    <name type="common">Giant wood spider</name>
    <name type="synonym">Nephila maculata</name>
    <dbReference type="NCBI Taxonomy" id="299642"/>
    <lineage>
        <taxon>Eukaryota</taxon>
        <taxon>Metazoa</taxon>
        <taxon>Ecdysozoa</taxon>
        <taxon>Arthropoda</taxon>
        <taxon>Chelicerata</taxon>
        <taxon>Arachnida</taxon>
        <taxon>Araneae</taxon>
        <taxon>Araneomorphae</taxon>
        <taxon>Entelegynae</taxon>
        <taxon>Araneoidea</taxon>
        <taxon>Nephilidae</taxon>
        <taxon>Nephila</taxon>
    </lineage>
</organism>
<feature type="signal peptide" evidence="1">
    <location>
        <begin position="1"/>
        <end position="21"/>
    </location>
</feature>
<dbReference type="Proteomes" id="UP000887013">
    <property type="component" value="Unassembled WGS sequence"/>
</dbReference>
<keyword evidence="3" id="KW-1185">Reference proteome</keyword>
<evidence type="ECO:0000313" key="2">
    <source>
        <dbReference type="EMBL" id="GFT43420.1"/>
    </source>
</evidence>
<proteinExistence type="predicted"/>
<name>A0A8X6NZW9_NEPPI</name>
<feature type="chain" id="PRO_5036480359" description="Secreted protein" evidence="1">
    <location>
        <begin position="22"/>
        <end position="93"/>
    </location>
</feature>
<comment type="caution">
    <text evidence="2">The sequence shown here is derived from an EMBL/GenBank/DDBJ whole genome shotgun (WGS) entry which is preliminary data.</text>
</comment>